<comment type="caution">
    <text evidence="2">The sequence shown here is derived from an EMBL/GenBank/DDBJ whole genome shotgun (WGS) entry which is preliminary data.</text>
</comment>
<dbReference type="GeneID" id="25284388"/>
<dbReference type="HOGENOM" id="CLU_1396327_0_0_1"/>
<sequence length="195" mass="21920">MANGEGHRHEQPTTMVQDCTDQSQKEQMAESPTPLSSQNGDASGARPKKPDILYGLTLLEQGKPERKFYKDEIWKGVRTGLSGSEVGQFDEDNAVLSLVVEVDILDKTGKSGNSLATWREEPADFELGRDAMAINMGPPRVEIHSKRLIDVMEQIMDYYPAKHGAFEQYDSVLDACYVDIMHCYAEMKAYHNLYL</sequence>
<accession>A0A072P4Y6</accession>
<evidence type="ECO:0000256" key="1">
    <source>
        <dbReference type="SAM" id="MobiDB-lite"/>
    </source>
</evidence>
<keyword evidence="3" id="KW-1185">Reference proteome</keyword>
<dbReference type="VEuPathDB" id="FungiDB:A1O9_09479"/>
<name>A0A072P4Y6_9EURO</name>
<protein>
    <submittedName>
        <fullName evidence="2">Uncharacterized protein</fullName>
    </submittedName>
</protein>
<feature type="compositionally biased region" description="Polar residues" evidence="1">
    <location>
        <begin position="12"/>
        <end position="22"/>
    </location>
</feature>
<dbReference type="AlphaFoldDB" id="A0A072P4Y6"/>
<proteinExistence type="predicted"/>
<organism evidence="2 3">
    <name type="scientific">Exophiala aquamarina CBS 119918</name>
    <dbReference type="NCBI Taxonomy" id="1182545"/>
    <lineage>
        <taxon>Eukaryota</taxon>
        <taxon>Fungi</taxon>
        <taxon>Dikarya</taxon>
        <taxon>Ascomycota</taxon>
        <taxon>Pezizomycotina</taxon>
        <taxon>Eurotiomycetes</taxon>
        <taxon>Chaetothyriomycetidae</taxon>
        <taxon>Chaetothyriales</taxon>
        <taxon>Herpotrichiellaceae</taxon>
        <taxon>Exophiala</taxon>
    </lineage>
</organism>
<dbReference type="Proteomes" id="UP000027920">
    <property type="component" value="Unassembled WGS sequence"/>
</dbReference>
<evidence type="ECO:0000313" key="3">
    <source>
        <dbReference type="Proteomes" id="UP000027920"/>
    </source>
</evidence>
<gene>
    <name evidence="2" type="ORF">A1O9_09479</name>
</gene>
<reference evidence="2 3" key="1">
    <citation type="submission" date="2013-03" db="EMBL/GenBank/DDBJ databases">
        <title>The Genome Sequence of Exophiala aquamarina CBS 119918.</title>
        <authorList>
            <consortium name="The Broad Institute Genomics Platform"/>
            <person name="Cuomo C."/>
            <person name="de Hoog S."/>
            <person name="Gorbushina A."/>
            <person name="Walker B."/>
            <person name="Young S.K."/>
            <person name="Zeng Q."/>
            <person name="Gargeya S."/>
            <person name="Fitzgerald M."/>
            <person name="Haas B."/>
            <person name="Abouelleil A."/>
            <person name="Allen A.W."/>
            <person name="Alvarado L."/>
            <person name="Arachchi H.M."/>
            <person name="Berlin A.M."/>
            <person name="Chapman S.B."/>
            <person name="Gainer-Dewar J."/>
            <person name="Goldberg J."/>
            <person name="Griggs A."/>
            <person name="Gujja S."/>
            <person name="Hansen M."/>
            <person name="Howarth C."/>
            <person name="Imamovic A."/>
            <person name="Ireland A."/>
            <person name="Larimer J."/>
            <person name="McCowan C."/>
            <person name="Murphy C."/>
            <person name="Pearson M."/>
            <person name="Poon T.W."/>
            <person name="Priest M."/>
            <person name="Roberts A."/>
            <person name="Saif S."/>
            <person name="Shea T."/>
            <person name="Sisk P."/>
            <person name="Sykes S."/>
            <person name="Wortman J."/>
            <person name="Nusbaum C."/>
            <person name="Birren B."/>
        </authorList>
    </citation>
    <scope>NUCLEOTIDE SEQUENCE [LARGE SCALE GENOMIC DNA]</scope>
    <source>
        <strain evidence="2 3">CBS 119918</strain>
    </source>
</reference>
<dbReference type="RefSeq" id="XP_013256903.1">
    <property type="nucleotide sequence ID" value="XM_013401449.1"/>
</dbReference>
<feature type="compositionally biased region" description="Basic and acidic residues" evidence="1">
    <location>
        <begin position="1"/>
        <end position="11"/>
    </location>
</feature>
<feature type="region of interest" description="Disordered" evidence="1">
    <location>
        <begin position="1"/>
        <end position="49"/>
    </location>
</feature>
<evidence type="ECO:0000313" key="2">
    <source>
        <dbReference type="EMBL" id="KEF54313.1"/>
    </source>
</evidence>
<dbReference type="EMBL" id="AMGV01000010">
    <property type="protein sequence ID" value="KEF54313.1"/>
    <property type="molecule type" value="Genomic_DNA"/>
</dbReference>